<reference evidence="1" key="2">
    <citation type="submission" date="2020-09" db="EMBL/GenBank/DDBJ databases">
        <authorList>
            <person name="Sun Q."/>
            <person name="Ohkuma M."/>
        </authorList>
    </citation>
    <scope>NUCLEOTIDE SEQUENCE</scope>
    <source>
        <strain evidence="1">JCM 3131</strain>
    </source>
</reference>
<organism evidence="1 2">
    <name type="scientific">Streptomyces ruber</name>
    <dbReference type="NCBI Taxonomy" id="83378"/>
    <lineage>
        <taxon>Bacteria</taxon>
        <taxon>Bacillati</taxon>
        <taxon>Actinomycetota</taxon>
        <taxon>Actinomycetes</taxon>
        <taxon>Kitasatosporales</taxon>
        <taxon>Streptomycetaceae</taxon>
        <taxon>Streptomyces</taxon>
    </lineage>
</organism>
<reference evidence="1" key="1">
    <citation type="journal article" date="2014" name="Int. J. Syst. Evol. Microbiol.">
        <title>Complete genome sequence of Corynebacterium casei LMG S-19264T (=DSM 44701T), isolated from a smear-ripened cheese.</title>
        <authorList>
            <consortium name="US DOE Joint Genome Institute (JGI-PGF)"/>
            <person name="Walter F."/>
            <person name="Albersmeier A."/>
            <person name="Kalinowski J."/>
            <person name="Ruckert C."/>
        </authorList>
    </citation>
    <scope>NUCLEOTIDE SEQUENCE</scope>
    <source>
        <strain evidence="1">JCM 3131</strain>
    </source>
</reference>
<proteinExistence type="predicted"/>
<name>A0A918BPN1_9ACTN</name>
<protein>
    <submittedName>
        <fullName evidence="1">Uncharacterized protein</fullName>
    </submittedName>
</protein>
<dbReference type="EMBL" id="BMQK01000019">
    <property type="protein sequence ID" value="GGQ81947.1"/>
    <property type="molecule type" value="Genomic_DNA"/>
</dbReference>
<dbReference type="AlphaFoldDB" id="A0A918BPN1"/>
<keyword evidence="2" id="KW-1185">Reference proteome</keyword>
<gene>
    <name evidence="1" type="ORF">GCM10010145_59420</name>
</gene>
<dbReference type="Proteomes" id="UP000620156">
    <property type="component" value="Unassembled WGS sequence"/>
</dbReference>
<evidence type="ECO:0000313" key="1">
    <source>
        <dbReference type="EMBL" id="GGQ81947.1"/>
    </source>
</evidence>
<evidence type="ECO:0000313" key="2">
    <source>
        <dbReference type="Proteomes" id="UP000620156"/>
    </source>
</evidence>
<accession>A0A918BPN1</accession>
<sequence length="94" mass="10267">MRSDRVPCLGGRAAQLSDAPARGRASVVGGWTFFAGRGIQRTLDVVLVAPDVVLEVAVDVVRDQAGRWRNPVRPHRIRAEMHPMQVPKAGEPEC</sequence>
<comment type="caution">
    <text evidence="1">The sequence shown here is derived from an EMBL/GenBank/DDBJ whole genome shotgun (WGS) entry which is preliminary data.</text>
</comment>